<evidence type="ECO:0000313" key="3">
    <source>
        <dbReference type="EMBL" id="AKX58864.1"/>
    </source>
</evidence>
<dbReference type="STRING" id="1697053.AKN87_04095"/>
<reference evidence="4" key="3">
    <citation type="journal article" date="2022" name="Sci. Total Environ.">
        <title>Prevalence, transmission, and molecular epidemiology of tet(X)-positive bacteria among humans, animals, and environmental niches in China: An epidemiological, and genomic-based study.</title>
        <authorList>
            <person name="Dong N."/>
            <person name="Zeng Y."/>
            <person name="Cai C."/>
            <person name="Sun C."/>
            <person name="Lu J."/>
            <person name="Liu C."/>
            <person name="Zhou H."/>
            <person name="Sun Q."/>
            <person name="Shu L."/>
            <person name="Wang H."/>
            <person name="Wang Y."/>
            <person name="Wang S."/>
            <person name="Wu C."/>
            <person name="Chan E.W."/>
            <person name="Chen G."/>
            <person name="Shen Z."/>
            <person name="Chen S."/>
            <person name="Zhang R."/>
        </authorList>
    </citation>
    <scope>NUCLEOTIDE SEQUENCE</scope>
    <source>
        <strain evidence="4">DF46-2-2</strain>
    </source>
</reference>
<organism evidence="3 5">
    <name type="scientific">Thiopseudomonas alkaliphila</name>
    <dbReference type="NCBI Taxonomy" id="1697053"/>
    <lineage>
        <taxon>Bacteria</taxon>
        <taxon>Pseudomonadati</taxon>
        <taxon>Pseudomonadota</taxon>
        <taxon>Gammaproteobacteria</taxon>
        <taxon>Pseudomonadales</taxon>
        <taxon>Pseudomonadaceae</taxon>
        <taxon>Thiopseudomonas</taxon>
    </lineage>
</organism>
<proteinExistence type="inferred from homology"/>
<dbReference type="EMBL" id="JACANB010000004">
    <property type="protein sequence ID" value="MDM1696609.1"/>
    <property type="molecule type" value="Genomic_DNA"/>
</dbReference>
<dbReference type="PANTHER" id="PTHR43597:SF5">
    <property type="entry name" value="SUFE-LIKE PROTEIN 2, CHLOROPLASTIC"/>
    <property type="match status" value="1"/>
</dbReference>
<gene>
    <name evidence="3" type="ORF">AKN88_02120</name>
    <name evidence="4" type="ORF">HX099_08055</name>
</gene>
<keyword evidence="5" id="KW-1185">Reference proteome</keyword>
<dbReference type="Pfam" id="PF02657">
    <property type="entry name" value="SufE"/>
    <property type="match status" value="1"/>
</dbReference>
<sequence length="133" mass="14797">MTPLAEQTLASFIACNSWEQRSRLVLQAASLLPAYPEALRTSAHLVEGCTAKVWLSIQSTTPELNYLIDSEARLLKGLLALMHVRINGLSPSALQRVDLLQWYQQLGLNQQLTPSRANGLHTVFQQLLAHSLH</sequence>
<evidence type="ECO:0000313" key="4">
    <source>
        <dbReference type="EMBL" id="MDM1696609.1"/>
    </source>
</evidence>
<comment type="similarity">
    <text evidence="1">Belongs to the SufE family.</text>
</comment>
<dbReference type="InterPro" id="IPR003808">
    <property type="entry name" value="Fe-S_metab-assoc_dom"/>
</dbReference>
<accession>A0A0K1XC86</accession>
<dbReference type="RefSeq" id="WP_053099773.1">
    <property type="nucleotide sequence ID" value="NZ_CP012365.1"/>
</dbReference>
<evidence type="ECO:0000259" key="2">
    <source>
        <dbReference type="Pfam" id="PF02657"/>
    </source>
</evidence>
<reference evidence="4" key="2">
    <citation type="submission" date="2020-06" db="EMBL/GenBank/DDBJ databases">
        <authorList>
            <person name="Dong N."/>
        </authorList>
    </citation>
    <scope>NUCLEOTIDE SEQUENCE</scope>
    <source>
        <strain evidence="4">DF46-2-2</strain>
    </source>
</reference>
<evidence type="ECO:0000256" key="1">
    <source>
        <dbReference type="ARBA" id="ARBA00010282"/>
    </source>
</evidence>
<dbReference type="SUPFAM" id="SSF82649">
    <property type="entry name" value="SufE/NifU"/>
    <property type="match status" value="1"/>
</dbReference>
<name>A0A0K1XC86_9GAMM</name>
<feature type="domain" description="Fe-S metabolism associated" evidence="2">
    <location>
        <begin position="11"/>
        <end position="127"/>
    </location>
</feature>
<dbReference type="PANTHER" id="PTHR43597">
    <property type="entry name" value="SULFUR ACCEPTOR PROTEIN CSDE"/>
    <property type="match status" value="1"/>
</dbReference>
<reference evidence="3 5" key="1">
    <citation type="journal article" date="2015" name="Genome Announc.">
        <title>Genome Sequences of Oblitimonas alkaliphila gen. nov. sp. nov. (Proposed), a Novel Bacterium of the Pseudomonadaceae Family.</title>
        <authorList>
            <person name="Lauer A.C."/>
            <person name="Nicholson A.C."/>
            <person name="Humrighouse B.W."/>
            <person name="Emery B."/>
            <person name="Drobish A."/>
            <person name="Juieng P."/>
            <person name="Loparev V."/>
            <person name="McQuiston J.R."/>
        </authorList>
    </citation>
    <scope>NUCLEOTIDE SEQUENCE [LARGE SCALE GENOMIC DNA]</scope>
    <source>
        <strain evidence="3 5">E5571</strain>
    </source>
</reference>
<dbReference type="Proteomes" id="UP000063953">
    <property type="component" value="Chromosome"/>
</dbReference>
<dbReference type="Gene3D" id="3.90.1010.10">
    <property type="match status" value="1"/>
</dbReference>
<dbReference type="AlphaFoldDB" id="A0A0K1XC86"/>
<dbReference type="EMBL" id="CP012365">
    <property type="protein sequence ID" value="AKX58864.1"/>
    <property type="molecule type" value="Genomic_DNA"/>
</dbReference>
<dbReference type="Proteomes" id="UP001173465">
    <property type="component" value="Unassembled WGS sequence"/>
</dbReference>
<evidence type="ECO:0000313" key="5">
    <source>
        <dbReference type="Proteomes" id="UP000063953"/>
    </source>
</evidence>
<protein>
    <submittedName>
        <fullName evidence="4">SufE family protein</fullName>
    </submittedName>
</protein>